<dbReference type="Proteomes" id="UP000178367">
    <property type="component" value="Unassembled WGS sequence"/>
</dbReference>
<accession>A0A1F5SMN5</accession>
<sequence length="100" mass="11251">MDEKKSDITGIGDILKSRQIKKPPAYAWQDLALRVVKELKIPPFKKGAVFKVCKEHPSQTILNAMNDTKELCKTKGAGWKYFFKIIGSPKEEGADAQDRS</sequence>
<dbReference type="AlphaFoldDB" id="A0A1F5SMN5"/>
<evidence type="ECO:0000313" key="1">
    <source>
        <dbReference type="EMBL" id="OGF27950.1"/>
    </source>
</evidence>
<protein>
    <submittedName>
        <fullName evidence="1">Uncharacterized protein</fullName>
    </submittedName>
</protein>
<name>A0A1F5SMN5_9BACT</name>
<evidence type="ECO:0000313" key="2">
    <source>
        <dbReference type="Proteomes" id="UP000178367"/>
    </source>
</evidence>
<dbReference type="EMBL" id="MFGB01000005">
    <property type="protein sequence ID" value="OGF27950.1"/>
    <property type="molecule type" value="Genomic_DNA"/>
</dbReference>
<organism evidence="1 2">
    <name type="scientific">Candidatus Falkowbacteria bacterium RIFOXYA2_FULL_47_19</name>
    <dbReference type="NCBI Taxonomy" id="1797994"/>
    <lineage>
        <taxon>Bacteria</taxon>
        <taxon>Candidatus Falkowiibacteriota</taxon>
    </lineage>
</organism>
<comment type="caution">
    <text evidence="1">The sequence shown here is derived from an EMBL/GenBank/DDBJ whole genome shotgun (WGS) entry which is preliminary data.</text>
</comment>
<gene>
    <name evidence="1" type="ORF">A2227_05075</name>
</gene>
<proteinExistence type="predicted"/>
<reference evidence="1 2" key="1">
    <citation type="journal article" date="2016" name="Nat. Commun.">
        <title>Thousands of microbial genomes shed light on interconnected biogeochemical processes in an aquifer system.</title>
        <authorList>
            <person name="Anantharaman K."/>
            <person name="Brown C.T."/>
            <person name="Hug L.A."/>
            <person name="Sharon I."/>
            <person name="Castelle C.J."/>
            <person name="Probst A.J."/>
            <person name="Thomas B.C."/>
            <person name="Singh A."/>
            <person name="Wilkins M.J."/>
            <person name="Karaoz U."/>
            <person name="Brodie E.L."/>
            <person name="Williams K.H."/>
            <person name="Hubbard S.S."/>
            <person name="Banfield J.F."/>
        </authorList>
    </citation>
    <scope>NUCLEOTIDE SEQUENCE [LARGE SCALE GENOMIC DNA]</scope>
</reference>